<dbReference type="FunFam" id="2.30.38.10:FF:000001">
    <property type="entry name" value="Non-ribosomal peptide synthetase PvdI"/>
    <property type="match status" value="1"/>
</dbReference>
<dbReference type="GO" id="GO:0005737">
    <property type="term" value="C:cytoplasm"/>
    <property type="evidence" value="ECO:0007669"/>
    <property type="project" value="TreeGrafter"/>
</dbReference>
<dbReference type="PROSITE" id="PS50917">
    <property type="entry name" value="SPOC"/>
    <property type="match status" value="1"/>
</dbReference>
<organism evidence="6 7">
    <name type="scientific">Massilia cavernae</name>
    <dbReference type="NCBI Taxonomy" id="2320864"/>
    <lineage>
        <taxon>Bacteria</taxon>
        <taxon>Pseudomonadati</taxon>
        <taxon>Pseudomonadota</taxon>
        <taxon>Betaproteobacteria</taxon>
        <taxon>Burkholderiales</taxon>
        <taxon>Oxalobacteraceae</taxon>
        <taxon>Telluria group</taxon>
        <taxon>Massilia</taxon>
    </lineage>
</organism>
<evidence type="ECO:0000256" key="1">
    <source>
        <dbReference type="ARBA" id="ARBA00001957"/>
    </source>
</evidence>
<dbReference type="PANTHER" id="PTHR45527:SF1">
    <property type="entry name" value="FATTY ACID SYNTHASE"/>
    <property type="match status" value="1"/>
</dbReference>
<name>A0A418Y8K8_9BURK</name>
<dbReference type="InterPro" id="IPR025110">
    <property type="entry name" value="AMP-bd_C"/>
</dbReference>
<dbReference type="Pfam" id="PF00501">
    <property type="entry name" value="AMP-binding"/>
    <property type="match status" value="1"/>
</dbReference>
<dbReference type="InterPro" id="IPR001242">
    <property type="entry name" value="Condensation_dom"/>
</dbReference>
<dbReference type="FunFam" id="3.40.50.980:FF:000001">
    <property type="entry name" value="Non-ribosomal peptide synthetase"/>
    <property type="match status" value="1"/>
</dbReference>
<comment type="cofactor">
    <cofactor evidence="1">
        <name>pantetheine 4'-phosphate</name>
        <dbReference type="ChEBI" id="CHEBI:47942"/>
    </cofactor>
</comment>
<dbReference type="GO" id="GO:0072330">
    <property type="term" value="P:monocarboxylic acid biosynthetic process"/>
    <property type="evidence" value="ECO:0007669"/>
    <property type="project" value="UniProtKB-ARBA"/>
</dbReference>
<protein>
    <submittedName>
        <fullName evidence="6">Amino acid adenylation domain-containing protein</fullName>
    </submittedName>
</protein>
<dbReference type="SUPFAM" id="SSF56801">
    <property type="entry name" value="Acetyl-CoA synthetase-like"/>
    <property type="match status" value="1"/>
</dbReference>
<dbReference type="GO" id="GO:0043041">
    <property type="term" value="P:amino acid activation for nonribosomal peptide biosynthetic process"/>
    <property type="evidence" value="ECO:0007669"/>
    <property type="project" value="TreeGrafter"/>
</dbReference>
<evidence type="ECO:0000259" key="5">
    <source>
        <dbReference type="PROSITE" id="PS50917"/>
    </source>
</evidence>
<sequence>MTAAMTSVPLTIAQNGLWFLSQVDEHTSASYNMVFAFESARALDAGLMRTALAQMTARHEVLRAAVRAHGGIAQLQVAAPGAALEVPLYCVSGSVLEVARSESATPLDLARLPCYRALLIEAGAGQPGGLVLSIPHLIFDDASATAFFDELAQRYCALAQDSSFQAAAAGASLHDIVQREMAFSASPAGRAAVSTVVARLLGMPDRLALPRRQAVRESLQACSAASASVMLAPQALAQVHALARRMRVTPAAMYLAAYQILLSRYSGQNDFGIVMPVANRGAPAVQHCLAYLTNLCVVRAHIDNAQSAGALVASVRDQLMDLQDENEVPFPLIAKQLRRAGQDVRGALSQIGFSYLRSGRHGWQFGAHHLRVVEVAPAYLKNEFKLDVLESEQGARCLFLYDRDGFEPPLVERMAGHYVALLQAIAADPERLLKHLPMLGAAEQDQLRAWSGAAVPAADGGGGVHLLFEQQAARTPGARALLWGAHCLSYGELDARANQLAHHLRALGVLPDTLVALCVERGPEMVVGMLAILKAGAAYVPLDPDYPPQRLAYMLDDCAATVLLTEQHLQARLPRRPAHTVCLDAERAAIACHPTYATGVATLGQQLAYCIYTSGSTGQPKGAVNTHAGVANLLHWYRHGSAGLGRADRVMLASSLSFDLTQKNILGTLAAGATLIIPDGPASDPDSFRRALQQHQPTHVNCAPSAWRAYAAGLTSHGALRSVVLGGEAIDAALAADLAGAGLDLVNSYGPTECADVALSYLNAAAAARTDVPLGRPIPGVQVYIVDGANQRVPAGVVGEICIGGAGVARGYWRRPELTAERFVPDPFGAPGSRMYRSGDLGRWLADGSIAFLGRLDHQVKLRGMRIEPGEIEAALLRCPGVRQALVMVREDQPGEQKLVAYVTPITGAGAPLEPAVLRAQLADSLPAYMLPGAWVVLDTLPLNPNGKTDRAALPAPDASHHAAAVTYVAPRSAQERRVAAIWATLLKLPQVGLQDNFFMLGGHSLLAAQVVAQVEEQLRVAVPMRLLFDAPTLADFARALDTLAAQPASIAPLGGPIQRQARGRATQQSH</sequence>
<dbReference type="Gene3D" id="3.30.559.10">
    <property type="entry name" value="Chloramphenicol acetyltransferase-like domain"/>
    <property type="match status" value="1"/>
</dbReference>
<dbReference type="PROSITE" id="PS00012">
    <property type="entry name" value="PHOSPHOPANTETHEINE"/>
    <property type="match status" value="1"/>
</dbReference>
<dbReference type="NCBIfam" id="TIGR01733">
    <property type="entry name" value="AA-adenyl-dom"/>
    <property type="match status" value="1"/>
</dbReference>
<dbReference type="Pfam" id="PF00550">
    <property type="entry name" value="PP-binding"/>
    <property type="match status" value="1"/>
</dbReference>
<dbReference type="InterPro" id="IPR009081">
    <property type="entry name" value="PP-bd_ACP"/>
</dbReference>
<dbReference type="InterPro" id="IPR006162">
    <property type="entry name" value="Ppantetheine_attach_site"/>
</dbReference>
<keyword evidence="2" id="KW-0596">Phosphopantetheine</keyword>
<keyword evidence="7" id="KW-1185">Reference proteome</keyword>
<dbReference type="InterPro" id="IPR010912">
    <property type="entry name" value="SPOC_met"/>
</dbReference>
<dbReference type="GO" id="GO:0031177">
    <property type="term" value="F:phosphopantetheine binding"/>
    <property type="evidence" value="ECO:0007669"/>
    <property type="project" value="InterPro"/>
</dbReference>
<comment type="caution">
    <text evidence="6">The sequence shown here is derived from an EMBL/GenBank/DDBJ whole genome shotgun (WGS) entry which is preliminary data.</text>
</comment>
<dbReference type="Gene3D" id="3.40.50.980">
    <property type="match status" value="2"/>
</dbReference>
<dbReference type="PROSITE" id="PS50075">
    <property type="entry name" value="CARRIER"/>
    <property type="match status" value="1"/>
</dbReference>
<dbReference type="GO" id="GO:0044550">
    <property type="term" value="P:secondary metabolite biosynthetic process"/>
    <property type="evidence" value="ECO:0007669"/>
    <property type="project" value="UniProtKB-ARBA"/>
</dbReference>
<proteinExistence type="predicted"/>
<keyword evidence="3" id="KW-0597">Phosphoprotein</keyword>
<accession>A0A418Y8K8</accession>
<evidence type="ECO:0000259" key="4">
    <source>
        <dbReference type="PROSITE" id="PS50075"/>
    </source>
</evidence>
<dbReference type="Gene3D" id="1.10.1200.10">
    <property type="entry name" value="ACP-like"/>
    <property type="match status" value="1"/>
</dbReference>
<dbReference type="InterPro" id="IPR010071">
    <property type="entry name" value="AA_adenyl_dom"/>
</dbReference>
<gene>
    <name evidence="6" type="ORF">D3872_00040</name>
</gene>
<dbReference type="Gene3D" id="3.30.559.30">
    <property type="entry name" value="Nonribosomal peptide synthetase, condensation domain"/>
    <property type="match status" value="1"/>
</dbReference>
<evidence type="ECO:0000313" key="7">
    <source>
        <dbReference type="Proteomes" id="UP000284006"/>
    </source>
</evidence>
<evidence type="ECO:0000256" key="3">
    <source>
        <dbReference type="ARBA" id="ARBA00022553"/>
    </source>
</evidence>
<dbReference type="InterPro" id="IPR000873">
    <property type="entry name" value="AMP-dep_synth/lig_dom"/>
</dbReference>
<dbReference type="Pfam" id="PF00668">
    <property type="entry name" value="Condensation"/>
    <property type="match status" value="1"/>
</dbReference>
<dbReference type="SUPFAM" id="SSF52777">
    <property type="entry name" value="CoA-dependent acyltransferases"/>
    <property type="match status" value="2"/>
</dbReference>
<dbReference type="Proteomes" id="UP000284006">
    <property type="component" value="Unassembled WGS sequence"/>
</dbReference>
<dbReference type="FunFam" id="1.10.1200.10:FF:000016">
    <property type="entry name" value="Non-ribosomal peptide synthase"/>
    <property type="match status" value="1"/>
</dbReference>
<dbReference type="Pfam" id="PF13193">
    <property type="entry name" value="AMP-binding_C"/>
    <property type="match status" value="1"/>
</dbReference>
<dbReference type="Gene3D" id="3.30.300.30">
    <property type="match status" value="1"/>
</dbReference>
<dbReference type="FunFam" id="3.30.300.30:FF:000010">
    <property type="entry name" value="Enterobactin synthetase component F"/>
    <property type="match status" value="1"/>
</dbReference>
<dbReference type="Gene3D" id="2.30.38.10">
    <property type="entry name" value="Luciferase, Domain 3"/>
    <property type="match status" value="1"/>
</dbReference>
<reference evidence="6 7" key="1">
    <citation type="submission" date="2018-09" db="EMBL/GenBank/DDBJ databases">
        <authorList>
            <person name="Zhu H."/>
        </authorList>
    </citation>
    <scope>NUCLEOTIDE SEQUENCE [LARGE SCALE GENOMIC DNA]</scope>
    <source>
        <strain evidence="6 7">K1S02-61</strain>
    </source>
</reference>
<evidence type="ECO:0000256" key="2">
    <source>
        <dbReference type="ARBA" id="ARBA00022450"/>
    </source>
</evidence>
<dbReference type="InterPro" id="IPR036736">
    <property type="entry name" value="ACP-like_sf"/>
</dbReference>
<dbReference type="SUPFAM" id="SSF47336">
    <property type="entry name" value="ACP-like"/>
    <property type="match status" value="1"/>
</dbReference>
<feature type="domain" description="Carrier" evidence="4">
    <location>
        <begin position="970"/>
        <end position="1045"/>
    </location>
</feature>
<dbReference type="InterPro" id="IPR045851">
    <property type="entry name" value="AMP-bd_C_sf"/>
</dbReference>
<evidence type="ECO:0000313" key="6">
    <source>
        <dbReference type="EMBL" id="RJG27988.1"/>
    </source>
</evidence>
<dbReference type="FunFam" id="3.40.50.12780:FF:000012">
    <property type="entry name" value="Non-ribosomal peptide synthetase"/>
    <property type="match status" value="1"/>
</dbReference>
<dbReference type="CDD" id="cd05930">
    <property type="entry name" value="A_NRPS"/>
    <property type="match status" value="1"/>
</dbReference>
<dbReference type="OrthoDB" id="6297021at2"/>
<dbReference type="InterPro" id="IPR020806">
    <property type="entry name" value="PKS_PP-bd"/>
</dbReference>
<dbReference type="PANTHER" id="PTHR45527">
    <property type="entry name" value="NONRIBOSOMAL PEPTIDE SYNTHETASE"/>
    <property type="match status" value="1"/>
</dbReference>
<dbReference type="AlphaFoldDB" id="A0A418Y8K8"/>
<dbReference type="GO" id="GO:0003824">
    <property type="term" value="F:catalytic activity"/>
    <property type="evidence" value="ECO:0007669"/>
    <property type="project" value="InterPro"/>
</dbReference>
<dbReference type="InterPro" id="IPR023213">
    <property type="entry name" value="CAT-like_dom_sf"/>
</dbReference>
<dbReference type="EMBL" id="QYUP01000002">
    <property type="protein sequence ID" value="RJG27988.1"/>
    <property type="molecule type" value="Genomic_DNA"/>
</dbReference>
<feature type="domain" description="SPOC" evidence="5">
    <location>
        <begin position="972"/>
        <end position="1071"/>
    </location>
</feature>
<dbReference type="SMART" id="SM00823">
    <property type="entry name" value="PKS_PP"/>
    <property type="match status" value="1"/>
</dbReference>